<feature type="transmembrane region" description="Helical" evidence="1">
    <location>
        <begin position="20"/>
        <end position="42"/>
    </location>
</feature>
<dbReference type="InterPro" id="IPR018672">
    <property type="entry name" value="DUF2140"/>
</dbReference>
<evidence type="ECO:0000256" key="1">
    <source>
        <dbReference type="SAM" id="Phobius"/>
    </source>
</evidence>
<keyword evidence="1" id="KW-0812">Transmembrane</keyword>
<organism evidence="2">
    <name type="scientific">Enterococcus faecium</name>
    <name type="common">Streptococcus faecium</name>
    <dbReference type="NCBI Taxonomy" id="1352"/>
    <lineage>
        <taxon>Bacteria</taxon>
        <taxon>Bacillati</taxon>
        <taxon>Bacillota</taxon>
        <taxon>Bacilli</taxon>
        <taxon>Lactobacillales</taxon>
        <taxon>Enterococcaceae</taxon>
        <taxon>Enterococcus</taxon>
    </lineage>
</organism>
<dbReference type="EMBL" id="JAAHCB010000004">
    <property type="protein sequence ID" value="NEU44501.1"/>
    <property type="molecule type" value="Genomic_DNA"/>
</dbReference>
<sequence length="89" mass="10125">MKTRSDVSSNKTKKTNYWKFAFLILLGVVLGSTVFLGSRIFANREPELPEIPALTERQGDPVLTINSNKEKVNQIISFFLSEYQKDSDI</sequence>
<gene>
    <name evidence="2" type="ORF">G3385_01250</name>
</gene>
<keyword evidence="1" id="KW-0472">Membrane</keyword>
<name>A0A6B3Q556_ENTFC</name>
<comment type="caution">
    <text evidence="2">The sequence shown here is derived from an EMBL/GenBank/DDBJ whole genome shotgun (WGS) entry which is preliminary data.</text>
</comment>
<proteinExistence type="predicted"/>
<protein>
    <submittedName>
        <fullName evidence="2">YpmS family protein</fullName>
    </submittedName>
</protein>
<keyword evidence="1" id="KW-1133">Transmembrane helix</keyword>
<accession>A0A6B3Q556</accession>
<evidence type="ECO:0000313" key="2">
    <source>
        <dbReference type="EMBL" id="NEU44501.1"/>
    </source>
</evidence>
<reference evidence="2" key="1">
    <citation type="submission" date="2020-02" db="EMBL/GenBank/DDBJ databases">
        <title>Draft Genome Sequences of Enterococcus faecium isolates derived from selected traditional Montenegrin brine cheese.</title>
        <authorList>
            <person name="Ruppitsch W."/>
            <person name="Nisic A."/>
            <person name="Allerberger F."/>
            <person name="Martinovic A."/>
        </authorList>
    </citation>
    <scope>NUCLEOTIDE SEQUENCE</scope>
    <source>
        <strain evidence="2">INF29</strain>
    </source>
</reference>
<dbReference type="Pfam" id="PF09911">
    <property type="entry name" value="DUF2140"/>
    <property type="match status" value="1"/>
</dbReference>
<feature type="non-terminal residue" evidence="2">
    <location>
        <position position="89"/>
    </location>
</feature>
<dbReference type="AlphaFoldDB" id="A0A6B3Q556"/>